<dbReference type="NCBIfam" id="NF005901">
    <property type="entry name" value="PRK07877.1"/>
    <property type="match status" value="1"/>
</dbReference>
<comment type="caution">
    <text evidence="2">The sequence shown here is derived from an EMBL/GenBank/DDBJ whole genome shotgun (WGS) entry which is preliminary data.</text>
</comment>
<dbReference type="Pfam" id="PF00899">
    <property type="entry name" value="ThiF"/>
    <property type="match status" value="1"/>
</dbReference>
<dbReference type="RefSeq" id="WP_264071363.1">
    <property type="nucleotide sequence ID" value="NZ_JACKTY010000049.1"/>
</dbReference>
<dbReference type="Gene3D" id="3.40.50.720">
    <property type="entry name" value="NAD(P)-binding Rossmann-like Domain"/>
    <property type="match status" value="1"/>
</dbReference>
<evidence type="ECO:0000313" key="2">
    <source>
        <dbReference type="EMBL" id="MCV7230082.1"/>
    </source>
</evidence>
<organism evidence="2 3">
    <name type="scientific">Mycolicibacterium komossense</name>
    <dbReference type="NCBI Taxonomy" id="1779"/>
    <lineage>
        <taxon>Bacteria</taxon>
        <taxon>Bacillati</taxon>
        <taxon>Actinomycetota</taxon>
        <taxon>Actinomycetes</taxon>
        <taxon>Mycobacteriales</taxon>
        <taxon>Mycobacteriaceae</taxon>
        <taxon>Mycolicibacterium</taxon>
    </lineage>
</organism>
<dbReference type="InterPro" id="IPR000415">
    <property type="entry name" value="Nitroreductase-like"/>
</dbReference>
<dbReference type="Gene3D" id="3.40.109.10">
    <property type="entry name" value="NADH Oxidase"/>
    <property type="match status" value="1"/>
</dbReference>
<dbReference type="InterPro" id="IPR045886">
    <property type="entry name" value="ThiF/MoeB/HesA"/>
</dbReference>
<reference evidence="2 3" key="1">
    <citation type="journal article" date="2022" name="BMC Genomics">
        <title>Comparative genome analysis of mycobacteria focusing on tRNA and non-coding RNA.</title>
        <authorList>
            <person name="Behra P.R.K."/>
            <person name="Pettersson B.M.F."/>
            <person name="Ramesh M."/>
            <person name="Das S."/>
            <person name="Dasgupta S."/>
            <person name="Kirsebom L.A."/>
        </authorList>
    </citation>
    <scope>NUCLEOTIDE SEQUENCE [LARGE SCALE GENOMIC DNA]</scope>
    <source>
        <strain evidence="2 3">DSM 44078</strain>
    </source>
</reference>
<dbReference type="SUPFAM" id="SSF55469">
    <property type="entry name" value="FMN-dependent nitroreductase-like"/>
    <property type="match status" value="1"/>
</dbReference>
<dbReference type="EMBL" id="JACKTY010000049">
    <property type="protein sequence ID" value="MCV7230082.1"/>
    <property type="molecule type" value="Genomic_DNA"/>
</dbReference>
<proteinExistence type="predicted"/>
<evidence type="ECO:0000313" key="3">
    <source>
        <dbReference type="Proteomes" id="UP001526201"/>
    </source>
</evidence>
<dbReference type="PANTHER" id="PTHR43267:SF3">
    <property type="entry name" value="THIF PROTEIN"/>
    <property type="match status" value="1"/>
</dbReference>
<gene>
    <name evidence="2" type="ORF">H7J73_29155</name>
</gene>
<protein>
    <submittedName>
        <fullName evidence="2">Rv1355c family protein</fullName>
    </submittedName>
</protein>
<feature type="domain" description="THIF-type NAD/FAD binding fold" evidence="1">
    <location>
        <begin position="94"/>
        <end position="233"/>
    </location>
</feature>
<dbReference type="PANTHER" id="PTHR43267">
    <property type="entry name" value="TRNA THREONYLCARBAMOYLADENOSINE DEHYDRATASE"/>
    <property type="match status" value="1"/>
</dbReference>
<name>A0ABT3CL36_9MYCO</name>
<evidence type="ECO:0000259" key="1">
    <source>
        <dbReference type="Pfam" id="PF00899"/>
    </source>
</evidence>
<dbReference type="SUPFAM" id="SSF69572">
    <property type="entry name" value="Activating enzymes of the ubiquitin-like proteins"/>
    <property type="match status" value="1"/>
</dbReference>
<keyword evidence="3" id="KW-1185">Reference proteome</keyword>
<dbReference type="InterPro" id="IPR035985">
    <property type="entry name" value="Ubiquitin-activating_enz"/>
</dbReference>
<sequence>MRSELDAESDIAVSSARILDEGVAADHEVLQALRADPRIEFLDHRDDQLLCLRELRPAAEPELIAESTRWAYYPWRRSVIGVLGPLAYRRVRLDRNRNLITATEQDRLGGLRIGIVGLSVGHVIAHTLATEGVCGELRLADFDTLELTNLNRVPASVFDLGVNKAVLAARRIAEIDPYLTVTVQPAGLTPANLDAFLDGLDIVVEECDSLDMKAMIREAARRRRLPVLMATSDRGLMDVERFDLEPTRPILHGLLGDVDWTSLSGLSSRDKVPYLLKSLEIAQSSPRAAASMVEVGHTLTTWPQLASEVTLGATAVTEAVRRVGLGEPLDSGRVRIDLTEAFDHLAQPPIPHEPAPAPPEVAAAAPGFALDVVAAAARRAPSAGNAQPWRIVADDSTVTISVAAEHPSALDIDFRASAVAVGAAAFNARVAAAAHRLLGPVEFDRDETSPLRAVLRRGDGADPALATLYQAVLDRETNRRHGDTAAIDQQVLDTLTAAVHQEGAQLRLLTTRTDIEQAAAIVAAADRIRFLTPRLHSEMIAELRWRGDPSPDTGIDVDSLELHASDQAVLDILRRPDVMASLAQWNAGDALGDDGRDRIRASSALAVISVHGDTLVDYARGGSAAEAAWVVAHEHGLAVQPASPLFLYARDDDDLDRISPAFAPALRTLHEAFGELTGIASDESPVLMLRLSYAPPASVRSRRRTTHPPNVGLTR</sequence>
<dbReference type="Proteomes" id="UP001526201">
    <property type="component" value="Unassembled WGS sequence"/>
</dbReference>
<dbReference type="CDD" id="cd01483">
    <property type="entry name" value="E1_enzyme_family"/>
    <property type="match status" value="1"/>
</dbReference>
<dbReference type="InterPro" id="IPR000594">
    <property type="entry name" value="ThiF_NAD_FAD-bd"/>
</dbReference>
<accession>A0ABT3CL36</accession>